<dbReference type="EMBL" id="CP001800">
    <property type="protein sequence ID" value="ACX91158.1"/>
    <property type="molecule type" value="Genomic_DNA"/>
</dbReference>
<proteinExistence type="predicted"/>
<sequence length="41" mass="4704">MKPKPLTINGIGQKKLGFPLGMMLYDISFFREKINSLIHLL</sequence>
<dbReference type="HOGENOM" id="CLU_3264007_0_0_2"/>
<organism evidence="1">
    <name type="scientific">Saccharolobus solfataricus (strain 98/2)</name>
    <name type="common">Sulfolobus solfataricus</name>
    <dbReference type="NCBI Taxonomy" id="555311"/>
    <lineage>
        <taxon>Archaea</taxon>
        <taxon>Thermoproteota</taxon>
        <taxon>Thermoprotei</taxon>
        <taxon>Sulfolobales</taxon>
        <taxon>Sulfolobaceae</taxon>
        <taxon>Saccharolobus</taxon>
    </lineage>
</organism>
<evidence type="ECO:0000313" key="1">
    <source>
        <dbReference type="EMBL" id="ACX91158.1"/>
    </source>
</evidence>
<dbReference type="AlphaFoldDB" id="D0KQY9"/>
<name>D0KQY9_SACS9</name>
<reference evidence="1" key="1">
    <citation type="submission" date="2009-10" db="EMBL/GenBank/DDBJ databases">
        <title>Complete sequence of Sulfolobus solfataricus 98/2.</title>
        <authorList>
            <consortium name="US DOE Joint Genome Institute"/>
            <person name="Lucas S."/>
            <person name="Copeland A."/>
            <person name="Lapidus A."/>
            <person name="Glavina del Rio T."/>
            <person name="Tice H."/>
            <person name="Bruce D."/>
            <person name="Goodwin L."/>
            <person name="Pitluck S."/>
            <person name="Munk A.C."/>
            <person name="Brettin T."/>
            <person name="Detter J.C."/>
            <person name="Han C."/>
            <person name="Tapia R."/>
            <person name="Larimer F."/>
            <person name="Land M."/>
            <person name="Hauser L."/>
            <person name="Kyrpides N."/>
            <person name="Ovchinnikova G."/>
            <person name="Mead D."/>
        </authorList>
    </citation>
    <scope>NUCLEOTIDE SEQUENCE [LARGE SCALE GENOMIC DNA]</scope>
    <source>
        <strain evidence="1">98/2</strain>
    </source>
</reference>
<accession>D0KQY9</accession>
<gene>
    <name evidence="1" type="ordered locus">Ssol_0913</name>
</gene>
<dbReference type="KEGG" id="sol:Ssol_0913"/>
<protein>
    <submittedName>
        <fullName evidence="1">Uncharacterized protein</fullName>
    </submittedName>
</protein>